<feature type="compositionally biased region" description="Basic and acidic residues" evidence="4">
    <location>
        <begin position="301"/>
        <end position="316"/>
    </location>
</feature>
<feature type="non-terminal residue" evidence="6">
    <location>
        <position position="1"/>
    </location>
</feature>
<dbReference type="EMBL" id="BEZZ01002602">
    <property type="protein sequence ID" value="GCC16934.1"/>
    <property type="molecule type" value="Genomic_DNA"/>
</dbReference>
<dbReference type="CDD" id="cd00063">
    <property type="entry name" value="FN3"/>
    <property type="match status" value="3"/>
</dbReference>
<accession>A0A401RFM8</accession>
<name>A0A401RFM8_CHIPU</name>
<dbReference type="GO" id="GO:0005615">
    <property type="term" value="C:extracellular space"/>
    <property type="evidence" value="ECO:0007669"/>
    <property type="project" value="TreeGrafter"/>
</dbReference>
<dbReference type="GO" id="GO:0030155">
    <property type="term" value="P:regulation of cell adhesion"/>
    <property type="evidence" value="ECO:0007669"/>
    <property type="project" value="TreeGrafter"/>
</dbReference>
<dbReference type="InterPro" id="IPR050991">
    <property type="entry name" value="ECM_Regulatory_Proteins"/>
</dbReference>
<dbReference type="Pfam" id="PF00041">
    <property type="entry name" value="fn3"/>
    <property type="match status" value="3"/>
</dbReference>
<gene>
    <name evidence="6" type="ORF">chiPu_0020438</name>
</gene>
<dbReference type="InterPro" id="IPR036116">
    <property type="entry name" value="FN3_sf"/>
</dbReference>
<dbReference type="OrthoDB" id="6130531at2759"/>
<dbReference type="SMART" id="SM00060">
    <property type="entry name" value="FN3"/>
    <property type="match status" value="3"/>
</dbReference>
<evidence type="ECO:0000256" key="1">
    <source>
        <dbReference type="ARBA" id="ARBA00022737"/>
    </source>
</evidence>
<dbReference type="PROSITE" id="PS50853">
    <property type="entry name" value="FN3"/>
    <property type="match status" value="2"/>
</dbReference>
<dbReference type="PANTHER" id="PTHR46708:SF13">
    <property type="entry name" value="TENASCIN-R"/>
    <property type="match status" value="1"/>
</dbReference>
<feature type="domain" description="Fibronectin type-III" evidence="5">
    <location>
        <begin position="3"/>
        <end position="94"/>
    </location>
</feature>
<evidence type="ECO:0000256" key="2">
    <source>
        <dbReference type="ARBA" id="ARBA00023157"/>
    </source>
</evidence>
<sequence>IDGPNEIIVREVTDTVAFVEWTPPRAHVDYVLLSYGLTSGTIEKTVLKLQPSLSQFSLQNLRPASQYEVSVMGIHDHGQSQPVTATFTTDLLPGTEYGIGISAIKESKQSIPATMNARTDLDRPLGFTVIASSNHSISLMWTQIRGPVDHYQVNYSTANGVSSQVTISKGSTSVTLNNLEPHTKYNLSIVAVRGWQQSDPSIIEGMTGYYPVQELLFSDITENSVNVSWQQPTSPTDIFILNYNPRSHGETKQLTVNGNETHTTLYNLQPGVDYLITLLAVQGTVTAKPVLGSFTTGSVRVGDKENGGDGDARDGGEGVEEDGVEDSAGDDDECDDGNVRDNGYAGVSDD</sequence>
<keyword evidence="7" id="KW-1185">Reference proteome</keyword>
<protein>
    <recommendedName>
        <fullName evidence="5">Fibronectin type-III domain-containing protein</fullName>
    </recommendedName>
</protein>
<dbReference type="InterPro" id="IPR013783">
    <property type="entry name" value="Ig-like_fold"/>
</dbReference>
<evidence type="ECO:0000313" key="6">
    <source>
        <dbReference type="EMBL" id="GCC16934.1"/>
    </source>
</evidence>
<dbReference type="PANTHER" id="PTHR46708">
    <property type="entry name" value="TENASCIN"/>
    <property type="match status" value="1"/>
</dbReference>
<dbReference type="GO" id="GO:0098966">
    <property type="term" value="C:perisynaptic extracellular matrix"/>
    <property type="evidence" value="ECO:0007669"/>
    <property type="project" value="TreeGrafter"/>
</dbReference>
<feature type="compositionally biased region" description="Acidic residues" evidence="4">
    <location>
        <begin position="317"/>
        <end position="336"/>
    </location>
</feature>
<feature type="region of interest" description="Disordered" evidence="4">
    <location>
        <begin position="296"/>
        <end position="350"/>
    </location>
</feature>
<comment type="caution">
    <text evidence="6">The sequence shown here is derived from an EMBL/GenBank/DDBJ whole genome shotgun (WGS) entry which is preliminary data.</text>
</comment>
<evidence type="ECO:0000313" key="7">
    <source>
        <dbReference type="Proteomes" id="UP000287033"/>
    </source>
</evidence>
<reference evidence="6 7" key="1">
    <citation type="journal article" date="2018" name="Nat. Ecol. Evol.">
        <title>Shark genomes provide insights into elasmobranch evolution and the origin of vertebrates.</title>
        <authorList>
            <person name="Hara Y"/>
            <person name="Yamaguchi K"/>
            <person name="Onimaru K"/>
            <person name="Kadota M"/>
            <person name="Koyanagi M"/>
            <person name="Keeley SD"/>
            <person name="Tatsumi K"/>
            <person name="Tanaka K"/>
            <person name="Motone F"/>
            <person name="Kageyama Y"/>
            <person name="Nozu R"/>
            <person name="Adachi N"/>
            <person name="Nishimura O"/>
            <person name="Nakagawa R"/>
            <person name="Tanegashima C"/>
            <person name="Kiyatake I"/>
            <person name="Matsumoto R"/>
            <person name="Murakumo K"/>
            <person name="Nishida K"/>
            <person name="Terakita A"/>
            <person name="Kuratani S"/>
            <person name="Sato K"/>
            <person name="Hyodo S Kuraku.S."/>
        </authorList>
    </citation>
    <scope>NUCLEOTIDE SEQUENCE [LARGE SCALE GENOMIC DNA]</scope>
</reference>
<organism evidence="6 7">
    <name type="scientific">Chiloscyllium punctatum</name>
    <name type="common">Brownbanded bambooshark</name>
    <name type="synonym">Hemiscyllium punctatum</name>
    <dbReference type="NCBI Taxonomy" id="137246"/>
    <lineage>
        <taxon>Eukaryota</taxon>
        <taxon>Metazoa</taxon>
        <taxon>Chordata</taxon>
        <taxon>Craniata</taxon>
        <taxon>Vertebrata</taxon>
        <taxon>Chondrichthyes</taxon>
        <taxon>Elasmobranchii</taxon>
        <taxon>Galeomorphii</taxon>
        <taxon>Galeoidea</taxon>
        <taxon>Orectolobiformes</taxon>
        <taxon>Hemiscylliidae</taxon>
        <taxon>Chiloscyllium</taxon>
    </lineage>
</organism>
<dbReference type="Gene3D" id="2.60.40.10">
    <property type="entry name" value="Immunoglobulins"/>
    <property type="match status" value="4"/>
</dbReference>
<proteinExistence type="predicted"/>
<keyword evidence="3" id="KW-0325">Glycoprotein</keyword>
<evidence type="ECO:0000256" key="3">
    <source>
        <dbReference type="ARBA" id="ARBA00023180"/>
    </source>
</evidence>
<feature type="domain" description="Fibronectin type-III" evidence="5">
    <location>
        <begin position="123"/>
        <end position="215"/>
    </location>
</feature>
<keyword evidence="2" id="KW-1015">Disulfide bond</keyword>
<dbReference type="FunFam" id="2.60.40.10:FF:000099">
    <property type="entry name" value="Fibronectin 1"/>
    <property type="match status" value="1"/>
</dbReference>
<evidence type="ECO:0000259" key="5">
    <source>
        <dbReference type="PROSITE" id="PS50853"/>
    </source>
</evidence>
<evidence type="ECO:0000256" key="4">
    <source>
        <dbReference type="SAM" id="MobiDB-lite"/>
    </source>
</evidence>
<dbReference type="AlphaFoldDB" id="A0A401RFM8"/>
<dbReference type="InterPro" id="IPR003961">
    <property type="entry name" value="FN3_dom"/>
</dbReference>
<dbReference type="STRING" id="137246.A0A401RFM8"/>
<dbReference type="SUPFAM" id="SSF49265">
    <property type="entry name" value="Fibronectin type III"/>
    <property type="match status" value="2"/>
</dbReference>
<dbReference type="Proteomes" id="UP000287033">
    <property type="component" value="Unassembled WGS sequence"/>
</dbReference>
<keyword evidence="1" id="KW-0677">Repeat</keyword>